<keyword evidence="6 7" id="KW-0472">Membrane</keyword>
<dbReference type="OrthoDB" id="260807at2759"/>
<feature type="transmembrane region" description="Helical" evidence="7">
    <location>
        <begin position="203"/>
        <end position="226"/>
    </location>
</feature>
<evidence type="ECO:0000256" key="5">
    <source>
        <dbReference type="ARBA" id="ARBA00022989"/>
    </source>
</evidence>
<feature type="transmembrane region" description="Helical" evidence="7">
    <location>
        <begin position="6"/>
        <end position="24"/>
    </location>
</feature>
<evidence type="ECO:0000256" key="7">
    <source>
        <dbReference type="RuleBase" id="RU363058"/>
    </source>
</evidence>
<keyword evidence="9" id="KW-1185">Reference proteome</keyword>
<feature type="transmembrane region" description="Helical" evidence="7">
    <location>
        <begin position="45"/>
        <end position="64"/>
    </location>
</feature>
<dbReference type="AlphaFoldDB" id="A0A098VLT3"/>
<evidence type="ECO:0000313" key="8">
    <source>
        <dbReference type="EMBL" id="KGG50067.1"/>
    </source>
</evidence>
<reference evidence="8 9" key="1">
    <citation type="submission" date="2014-04" db="EMBL/GenBank/DDBJ databases">
        <title>A new species of microsporidia sheds light on the evolution of extreme parasitism.</title>
        <authorList>
            <person name="Haag K.L."/>
            <person name="James T.Y."/>
            <person name="Larsson R."/>
            <person name="Schaer T.M."/>
            <person name="Refardt D."/>
            <person name="Pombert J.-F."/>
            <person name="Ebert D."/>
        </authorList>
    </citation>
    <scope>NUCLEOTIDE SEQUENCE [LARGE SCALE GENOMIC DNA]</scope>
    <source>
        <strain evidence="8 9">UGP3</strain>
        <tissue evidence="8">Spores</tissue>
    </source>
</reference>
<evidence type="ECO:0000256" key="1">
    <source>
        <dbReference type="ARBA" id="ARBA00004141"/>
    </source>
</evidence>
<dbReference type="VEuPathDB" id="MicrosporidiaDB:DI09_8p60"/>
<dbReference type="Proteomes" id="UP000029725">
    <property type="component" value="Unassembled WGS sequence"/>
</dbReference>
<dbReference type="GeneID" id="25261049"/>
<feature type="transmembrane region" description="Helical" evidence="7">
    <location>
        <begin position="352"/>
        <end position="372"/>
    </location>
</feature>
<dbReference type="PANTHER" id="PTHR11101">
    <property type="entry name" value="PHOSPHATE TRANSPORTER"/>
    <property type="match status" value="1"/>
</dbReference>
<dbReference type="InterPro" id="IPR001204">
    <property type="entry name" value="Phos_transporter"/>
</dbReference>
<feature type="transmembrane region" description="Helical" evidence="7">
    <location>
        <begin position="113"/>
        <end position="135"/>
    </location>
</feature>
<gene>
    <name evidence="8" type="ORF">DI09_8p60</name>
</gene>
<sequence>MLPLIAIVVVAFVLSFFLACGLGANDVSNAFATSVGAKVLRLRTAFIIASIAEMAGSVCLGGLVTEKIIRATLTPGVLTPEEMIYAMLASLISVTFWLAFATYLKLPVSATHAVIAAMIGAGMIANSSAVCWSLLSHMALAWVLAPVISGAFSSLAYVLLKRFILNRKDPFTVGLKSIPYIYALTIGVNLSMIGYQLNYKLALSFSVFLLLVGTIFVLIISTLLIARLIVVPWTKSIIDSRKQLNPKDSPIAPSGDDVEQLFSILQILSAIFTSFSHGSNDISNSVGPLFGLLNAYLMANGRPMMTSDSPALYGLLTFGSIGMIVGLFTWGARVIETLGTKLTASINPSKGFSIELGSAITVLGASIAGLSVSTTHCKVGAIVALGLNESHQSPVNKLSNPPKPVNWRLIGDICASWICTIPCAGLLSAGCYFCLSTFIP</sequence>
<keyword evidence="3 7" id="KW-0592">Phosphate transport</keyword>
<comment type="caution">
    <text evidence="8">The sequence shown here is derived from an EMBL/GenBank/DDBJ whole genome shotgun (WGS) entry which is preliminary data.</text>
</comment>
<comment type="subcellular location">
    <subcellularLocation>
        <location evidence="1 7">Membrane</location>
        <topology evidence="1 7">Multi-pass membrane protein</topology>
    </subcellularLocation>
</comment>
<feature type="transmembrane region" description="Helical" evidence="7">
    <location>
        <begin position="84"/>
        <end position="106"/>
    </location>
</feature>
<dbReference type="GO" id="GO:0035435">
    <property type="term" value="P:phosphate ion transmembrane transport"/>
    <property type="evidence" value="ECO:0007669"/>
    <property type="project" value="TreeGrafter"/>
</dbReference>
<keyword evidence="4 7" id="KW-0812">Transmembrane</keyword>
<evidence type="ECO:0000256" key="4">
    <source>
        <dbReference type="ARBA" id="ARBA00022692"/>
    </source>
</evidence>
<feature type="transmembrane region" description="Helical" evidence="7">
    <location>
        <begin position="180"/>
        <end position="197"/>
    </location>
</feature>
<feature type="transmembrane region" description="Helical" evidence="7">
    <location>
        <begin position="141"/>
        <end position="160"/>
    </location>
</feature>
<comment type="similarity">
    <text evidence="7">Belongs to the inorganic phosphate transporter (PiT) (TC 2.A.20) family.</text>
</comment>
<organism evidence="8 9">
    <name type="scientific">Mitosporidium daphniae</name>
    <dbReference type="NCBI Taxonomy" id="1485682"/>
    <lineage>
        <taxon>Eukaryota</taxon>
        <taxon>Fungi</taxon>
        <taxon>Fungi incertae sedis</taxon>
        <taxon>Microsporidia</taxon>
        <taxon>Mitosporidium</taxon>
    </lineage>
</organism>
<name>A0A098VLT3_9MICR</name>
<dbReference type="GO" id="GO:0016020">
    <property type="term" value="C:membrane"/>
    <property type="evidence" value="ECO:0007669"/>
    <property type="project" value="UniProtKB-SubCell"/>
</dbReference>
<dbReference type="HOGENOM" id="CLU_015355_3_3_1"/>
<feature type="transmembrane region" description="Helical" evidence="7">
    <location>
        <begin position="311"/>
        <end position="332"/>
    </location>
</feature>
<dbReference type="Pfam" id="PF01384">
    <property type="entry name" value="PHO4"/>
    <property type="match status" value="1"/>
</dbReference>
<protein>
    <recommendedName>
        <fullName evidence="7">Phosphate transporter</fullName>
    </recommendedName>
</protein>
<evidence type="ECO:0000313" key="9">
    <source>
        <dbReference type="Proteomes" id="UP000029725"/>
    </source>
</evidence>
<comment type="function">
    <text evidence="7">Sodium-phosphate symporter.</text>
</comment>
<accession>A0A098VLT3</accession>
<keyword evidence="2 7" id="KW-0813">Transport</keyword>
<dbReference type="GO" id="GO:0005315">
    <property type="term" value="F:phosphate transmembrane transporter activity"/>
    <property type="evidence" value="ECO:0007669"/>
    <property type="project" value="InterPro"/>
</dbReference>
<keyword evidence="5 7" id="KW-1133">Transmembrane helix</keyword>
<proteinExistence type="inferred from homology"/>
<evidence type="ECO:0000256" key="2">
    <source>
        <dbReference type="ARBA" id="ARBA00022448"/>
    </source>
</evidence>
<dbReference type="RefSeq" id="XP_013236539.1">
    <property type="nucleotide sequence ID" value="XM_013381085.1"/>
</dbReference>
<evidence type="ECO:0000256" key="6">
    <source>
        <dbReference type="ARBA" id="ARBA00023136"/>
    </source>
</evidence>
<dbReference type="EMBL" id="JMKJ01000601">
    <property type="protein sequence ID" value="KGG50067.1"/>
    <property type="molecule type" value="Genomic_DNA"/>
</dbReference>
<dbReference type="PANTHER" id="PTHR11101:SF80">
    <property type="entry name" value="PHOSPHATE TRANSPORTER"/>
    <property type="match status" value="1"/>
</dbReference>
<evidence type="ECO:0000256" key="3">
    <source>
        <dbReference type="ARBA" id="ARBA00022592"/>
    </source>
</evidence>